<keyword evidence="2" id="KW-1185">Reference proteome</keyword>
<name>A0ABM8BWT6_9MOLU</name>
<organism evidence="1 2">
    <name type="scientific">Spiroplasma ixodetis</name>
    <dbReference type="NCBI Taxonomy" id="2141"/>
    <lineage>
        <taxon>Bacteria</taxon>
        <taxon>Bacillati</taxon>
        <taxon>Mycoplasmatota</taxon>
        <taxon>Mollicutes</taxon>
        <taxon>Entomoplasmatales</taxon>
        <taxon>Spiroplasmataceae</taxon>
        <taxon>Spiroplasma</taxon>
    </lineage>
</organism>
<accession>A0ABM8BWT6</accession>
<proteinExistence type="predicted"/>
<evidence type="ECO:0000313" key="1">
    <source>
        <dbReference type="EMBL" id="BDT04326.1"/>
    </source>
</evidence>
<dbReference type="EMBL" id="AP026933">
    <property type="protein sequence ID" value="BDT04326.1"/>
    <property type="molecule type" value="Genomic_DNA"/>
</dbReference>
<evidence type="ECO:0000313" key="2">
    <source>
        <dbReference type="Proteomes" id="UP001163387"/>
    </source>
</evidence>
<gene>
    <name evidence="1" type="ORF">SHM_19720</name>
</gene>
<sequence>MATYGIYWPDKNDVGKYNNKAKALAILKSEARIPTIIPTAEHIIDESRIASNI</sequence>
<dbReference type="Proteomes" id="UP001163387">
    <property type="component" value="Chromosome"/>
</dbReference>
<reference evidence="1 2" key="1">
    <citation type="journal article" date="2022" name="Front. Microbiol.">
        <title>Male-killing mechanisms vary between Spiroplasma species.</title>
        <authorList>
            <person name="Arai H."/>
            <person name="Inoue M."/>
            <person name="Kageyama D."/>
        </authorList>
    </citation>
    <scope>NUCLEOTIDE SEQUENCE [LARGE SCALE GENOMIC DNA]</scope>
    <source>
        <strain evidence="2">sHm</strain>
    </source>
</reference>
<protein>
    <submittedName>
        <fullName evidence="1">Uncharacterized protein</fullName>
    </submittedName>
</protein>